<dbReference type="EMBL" id="FXZK01000002">
    <property type="protein sequence ID" value="SMY07298.1"/>
    <property type="molecule type" value="Genomic_DNA"/>
</dbReference>
<evidence type="ECO:0000256" key="1">
    <source>
        <dbReference type="ARBA" id="ARBA00004651"/>
    </source>
</evidence>
<protein>
    <submittedName>
        <fullName evidence="7">Na+/Pi-cotransporter</fullName>
    </submittedName>
</protein>
<keyword evidence="4 6" id="KW-1133">Transmembrane helix</keyword>
<dbReference type="AlphaFoldDB" id="A0A238LCE6"/>
<gene>
    <name evidence="7" type="ORF">LOM8899_01431</name>
</gene>
<dbReference type="GO" id="GO:0005886">
    <property type="term" value="C:plasma membrane"/>
    <property type="evidence" value="ECO:0007669"/>
    <property type="project" value="UniProtKB-SubCell"/>
</dbReference>
<dbReference type="GO" id="GO:0005436">
    <property type="term" value="F:sodium:phosphate symporter activity"/>
    <property type="evidence" value="ECO:0007669"/>
    <property type="project" value="InterPro"/>
</dbReference>
<dbReference type="InterPro" id="IPR003841">
    <property type="entry name" value="Na/Pi_transpt"/>
</dbReference>
<keyword evidence="3 6" id="KW-0812">Transmembrane</keyword>
<feature type="transmembrane region" description="Helical" evidence="6">
    <location>
        <begin position="229"/>
        <end position="250"/>
    </location>
</feature>
<evidence type="ECO:0000256" key="3">
    <source>
        <dbReference type="ARBA" id="ARBA00022692"/>
    </source>
</evidence>
<proteinExistence type="predicted"/>
<feature type="transmembrane region" description="Helical" evidence="6">
    <location>
        <begin position="188"/>
        <end position="209"/>
    </location>
</feature>
<accession>A0A238LCE6</accession>
<evidence type="ECO:0000256" key="2">
    <source>
        <dbReference type="ARBA" id="ARBA00022475"/>
    </source>
</evidence>
<keyword evidence="5 6" id="KW-0472">Membrane</keyword>
<feature type="transmembrane region" description="Helical" evidence="6">
    <location>
        <begin position="55"/>
        <end position="73"/>
    </location>
</feature>
<name>A0A238LCE6_9RHOB</name>
<dbReference type="Pfam" id="PF02690">
    <property type="entry name" value="Na_Pi_cotrans"/>
    <property type="match status" value="2"/>
</dbReference>
<evidence type="ECO:0000313" key="7">
    <source>
        <dbReference type="EMBL" id="SMY07298.1"/>
    </source>
</evidence>
<dbReference type="PANTHER" id="PTHR10010">
    <property type="entry name" value="SOLUTE CARRIER FAMILY 34 SODIUM PHOSPHATE , MEMBER 2-RELATED"/>
    <property type="match status" value="1"/>
</dbReference>
<evidence type="ECO:0000256" key="6">
    <source>
        <dbReference type="SAM" id="Phobius"/>
    </source>
</evidence>
<dbReference type="Proteomes" id="UP000201613">
    <property type="component" value="Unassembled WGS sequence"/>
</dbReference>
<dbReference type="InterPro" id="IPR038078">
    <property type="entry name" value="PhoU-like_sf"/>
</dbReference>
<keyword evidence="2" id="KW-1003">Cell membrane</keyword>
<dbReference type="GO" id="GO:0044341">
    <property type="term" value="P:sodium-dependent phosphate transport"/>
    <property type="evidence" value="ECO:0007669"/>
    <property type="project" value="InterPro"/>
</dbReference>
<sequence>MVTAVFLQSSTAVAVLVSNFVAKRGLATGTGLAILLGADVGSAVVTQLLVVRQPILIPLLLLVGVSAFLRGEASGTRQLGRIMIGLALIFVSLDMIRAATGPMVANPATQIAMGYLGRDLVTAFVIGAGFAWVVHSSVAAVLLFVTLAGQGVLPPTAAAAMIMGANLGGAFIAYVLTHSSPLESRRMVVANLALRGGGAILATILIAFAPDLLSELGSTPARQAINLHLAFNLTLALLALPVVGPIAFAITRIMAEKVMPEIQQEVVSALDPAALDRPQRGLDCAARELLGMGQKIELMLVSVEPLYDQWNAATAKAIIEQDQTIKQKHLEVKLYLAKLGKSGLDEELSRRSLELASISASLDSASDAIARIMLDLAKRLDAQKLKFSKRGREEINDFSDRVHSNVQLALNVMMNQNPAEARELVAAKDKVRQVEQKLQRNHIGRLREGLAESIDTSNIHQETLRALKQINTAFSMVGYPILAKSGDLLESRLV</sequence>
<feature type="transmembrane region" description="Helical" evidence="6">
    <location>
        <begin position="157"/>
        <end position="176"/>
    </location>
</feature>
<dbReference type="SUPFAM" id="SSF109755">
    <property type="entry name" value="PhoU-like"/>
    <property type="match status" value="1"/>
</dbReference>
<evidence type="ECO:0000313" key="8">
    <source>
        <dbReference type="Proteomes" id="UP000201613"/>
    </source>
</evidence>
<dbReference type="PANTHER" id="PTHR10010:SF46">
    <property type="entry name" value="SODIUM-DEPENDENT PHOSPHATE TRANSPORT PROTEIN 2B"/>
    <property type="match status" value="1"/>
</dbReference>
<dbReference type="NCBIfam" id="NF037997">
    <property type="entry name" value="Na_Pi_symport"/>
    <property type="match status" value="1"/>
</dbReference>
<evidence type="ECO:0000256" key="5">
    <source>
        <dbReference type="ARBA" id="ARBA00023136"/>
    </source>
</evidence>
<keyword evidence="8" id="KW-1185">Reference proteome</keyword>
<dbReference type="Gene3D" id="1.20.58.220">
    <property type="entry name" value="Phosphate transport system protein phou homolog 2, domain 2"/>
    <property type="match status" value="1"/>
</dbReference>
<feature type="transmembrane region" description="Helical" evidence="6">
    <location>
        <begin position="79"/>
        <end position="99"/>
    </location>
</feature>
<feature type="transmembrane region" description="Helical" evidence="6">
    <location>
        <begin position="120"/>
        <end position="145"/>
    </location>
</feature>
<evidence type="ECO:0000256" key="4">
    <source>
        <dbReference type="ARBA" id="ARBA00022989"/>
    </source>
</evidence>
<reference evidence="7 8" key="1">
    <citation type="submission" date="2017-05" db="EMBL/GenBank/DDBJ databases">
        <authorList>
            <person name="Song R."/>
            <person name="Chenine A.L."/>
            <person name="Ruprecht R.M."/>
        </authorList>
    </citation>
    <scope>NUCLEOTIDE SEQUENCE [LARGE SCALE GENOMIC DNA]</scope>
    <source>
        <strain evidence="7 8">CECT 8899</strain>
    </source>
</reference>
<comment type="subcellular location">
    <subcellularLocation>
        <location evidence="1">Cell membrane</location>
        <topology evidence="1">Multi-pass membrane protein</topology>
    </subcellularLocation>
</comment>
<organism evidence="7 8">
    <name type="scientific">Flavimaricola marinus</name>
    <dbReference type="NCBI Taxonomy" id="1819565"/>
    <lineage>
        <taxon>Bacteria</taxon>
        <taxon>Pseudomonadati</taxon>
        <taxon>Pseudomonadota</taxon>
        <taxon>Alphaproteobacteria</taxon>
        <taxon>Rhodobacterales</taxon>
        <taxon>Paracoccaceae</taxon>
        <taxon>Flavimaricola</taxon>
    </lineage>
</organism>